<reference evidence="1" key="1">
    <citation type="journal article" date="2014" name="Front. Microbiol.">
        <title>High frequency of phylogenetically diverse reductive dehalogenase-homologous genes in deep subseafloor sedimentary metagenomes.</title>
        <authorList>
            <person name="Kawai M."/>
            <person name="Futagami T."/>
            <person name="Toyoda A."/>
            <person name="Takaki Y."/>
            <person name="Nishi S."/>
            <person name="Hori S."/>
            <person name="Arai W."/>
            <person name="Tsubouchi T."/>
            <person name="Morono Y."/>
            <person name="Uchiyama I."/>
            <person name="Ito T."/>
            <person name="Fujiyama A."/>
            <person name="Inagaki F."/>
            <person name="Takami H."/>
        </authorList>
    </citation>
    <scope>NUCLEOTIDE SEQUENCE</scope>
    <source>
        <strain evidence="1">Expedition CK06-06</strain>
    </source>
</reference>
<comment type="caution">
    <text evidence="1">The sequence shown here is derived from an EMBL/GenBank/DDBJ whole genome shotgun (WGS) entry which is preliminary data.</text>
</comment>
<accession>X1G6Z1</accession>
<organism evidence="1">
    <name type="scientific">marine sediment metagenome</name>
    <dbReference type="NCBI Taxonomy" id="412755"/>
    <lineage>
        <taxon>unclassified sequences</taxon>
        <taxon>metagenomes</taxon>
        <taxon>ecological metagenomes</taxon>
    </lineage>
</organism>
<evidence type="ECO:0000313" key="1">
    <source>
        <dbReference type="EMBL" id="GAH37334.1"/>
    </source>
</evidence>
<dbReference type="AlphaFoldDB" id="X1G6Z1"/>
<name>X1G6Z1_9ZZZZ</name>
<evidence type="ECO:0008006" key="2">
    <source>
        <dbReference type="Google" id="ProtNLM"/>
    </source>
</evidence>
<dbReference type="SUPFAM" id="SSF51726">
    <property type="entry name" value="UROD/MetE-like"/>
    <property type="match status" value="1"/>
</dbReference>
<proteinExistence type="predicted"/>
<dbReference type="Gene3D" id="3.20.20.210">
    <property type="match status" value="1"/>
</dbReference>
<protein>
    <recommendedName>
        <fullName evidence="2">Uroporphyrinogen decarboxylase (URO-D) domain-containing protein</fullName>
    </recommendedName>
</protein>
<feature type="non-terminal residue" evidence="1">
    <location>
        <position position="206"/>
    </location>
</feature>
<dbReference type="InterPro" id="IPR038071">
    <property type="entry name" value="UROD/MetE-like_sf"/>
</dbReference>
<sequence length="206" mass="23220">MATDMEQLYAERLKRYVTAMRNEKPDRIPIRPFVAEFTAKYAGYTCQEVTHDYENAFAAVRKCAADFDWDAVVGNMVYVWTGLTQAIGMKYYAVPGIDIPPDTGFQYLEPPEEKAYMCPDEYDQLIEDPTRFLFDVWLPRISADVSPMGEPTSYRNNLSFLKGGMAMLSYFNAFGTQGELLRTQSGTVSAIAGILKAPLDIIADKL</sequence>
<gene>
    <name evidence="1" type="ORF">S03H2_20466</name>
</gene>
<dbReference type="EMBL" id="BARU01010792">
    <property type="protein sequence ID" value="GAH37334.1"/>
    <property type="molecule type" value="Genomic_DNA"/>
</dbReference>